<dbReference type="Proteomes" id="UP000001937">
    <property type="component" value="Chromosome"/>
</dbReference>
<sequence length="108" mass="11632">MNRSVEPMAMVPYGPIGGGNRSVTSVDLQVHPAESADVHLPMPGPRFSVMRPTLLLPAGVRVSVAGDMPYDVAARWWDSLTVAGSAASQWYYSQINGWPGGHRRDGGR</sequence>
<dbReference type="AlphaFoldDB" id="Q2JBL5"/>
<dbReference type="EMBL" id="CP000249">
    <property type="protein sequence ID" value="ABD11327.1"/>
    <property type="molecule type" value="Genomic_DNA"/>
</dbReference>
<dbReference type="KEGG" id="fra:Francci3_1952"/>
<gene>
    <name evidence="1" type="ordered locus">Francci3_1952</name>
</gene>
<dbReference type="PhylomeDB" id="Q2JBL5"/>
<proteinExistence type="predicted"/>
<protein>
    <submittedName>
        <fullName evidence="1">Uncharacterized protein</fullName>
    </submittedName>
</protein>
<evidence type="ECO:0000313" key="1">
    <source>
        <dbReference type="EMBL" id="ABD11327.1"/>
    </source>
</evidence>
<dbReference type="HOGENOM" id="CLU_2301725_0_0_11"/>
<keyword evidence="2" id="KW-1185">Reference proteome</keyword>
<accession>Q2JBL5</accession>
<evidence type="ECO:0000313" key="2">
    <source>
        <dbReference type="Proteomes" id="UP000001937"/>
    </source>
</evidence>
<reference evidence="1 2" key="1">
    <citation type="journal article" date="2007" name="Genome Res.">
        <title>Genome characteristics of facultatively symbiotic Frankia sp. strains reflect host range and host plant biogeography.</title>
        <authorList>
            <person name="Normand P."/>
            <person name="Lapierre P."/>
            <person name="Tisa L.S."/>
            <person name="Gogarten J.P."/>
            <person name="Alloisio N."/>
            <person name="Bagnarol E."/>
            <person name="Bassi C.A."/>
            <person name="Berry A.M."/>
            <person name="Bickhart D.M."/>
            <person name="Choisne N."/>
            <person name="Couloux A."/>
            <person name="Cournoyer B."/>
            <person name="Cruveiller S."/>
            <person name="Daubin V."/>
            <person name="Demange N."/>
            <person name="Francino M.P."/>
            <person name="Goltsman E."/>
            <person name="Huang Y."/>
            <person name="Kopp O.R."/>
            <person name="Labarre L."/>
            <person name="Lapidus A."/>
            <person name="Lavire C."/>
            <person name="Marechal J."/>
            <person name="Martinez M."/>
            <person name="Mastronunzio J.E."/>
            <person name="Mullin B.C."/>
            <person name="Niemann J."/>
            <person name="Pujic P."/>
            <person name="Rawnsley T."/>
            <person name="Rouy Z."/>
            <person name="Schenowitz C."/>
            <person name="Sellstedt A."/>
            <person name="Tavares F."/>
            <person name="Tomkins J.P."/>
            <person name="Vallenet D."/>
            <person name="Valverde C."/>
            <person name="Wall L.G."/>
            <person name="Wang Y."/>
            <person name="Medigue C."/>
            <person name="Benson D.R."/>
        </authorList>
    </citation>
    <scope>NUCLEOTIDE SEQUENCE [LARGE SCALE GENOMIC DNA]</scope>
    <source>
        <strain evidence="2">DSM 45818 / CECT 9043 / CcI3</strain>
    </source>
</reference>
<organism evidence="1 2">
    <name type="scientific">Frankia casuarinae (strain DSM 45818 / CECT 9043 / HFP020203 / CcI3)</name>
    <dbReference type="NCBI Taxonomy" id="106370"/>
    <lineage>
        <taxon>Bacteria</taxon>
        <taxon>Bacillati</taxon>
        <taxon>Actinomycetota</taxon>
        <taxon>Actinomycetes</taxon>
        <taxon>Frankiales</taxon>
        <taxon>Frankiaceae</taxon>
        <taxon>Frankia</taxon>
    </lineage>
</organism>
<name>Q2JBL5_FRACC</name>